<dbReference type="CTD" id="9824056"/>
<proteinExistence type="predicted"/>
<feature type="compositionally biased region" description="Basic and acidic residues" evidence="1">
    <location>
        <begin position="666"/>
        <end position="682"/>
    </location>
</feature>
<dbReference type="KEGG" id="crq:GCK72_024838"/>
<feature type="compositionally biased region" description="Basic and acidic residues" evidence="1">
    <location>
        <begin position="447"/>
        <end position="459"/>
    </location>
</feature>
<reference evidence="2 3" key="1">
    <citation type="submission" date="2019-12" db="EMBL/GenBank/DDBJ databases">
        <title>Chromosome-level assembly of the Caenorhabditis remanei genome.</title>
        <authorList>
            <person name="Teterina A.A."/>
            <person name="Willis J.H."/>
            <person name="Phillips P.C."/>
        </authorList>
    </citation>
    <scope>NUCLEOTIDE SEQUENCE [LARGE SCALE GENOMIC DNA]</scope>
    <source>
        <strain evidence="2 3">PX506</strain>
        <tissue evidence="2">Whole organism</tissue>
    </source>
</reference>
<feature type="compositionally biased region" description="Basic and acidic residues" evidence="1">
    <location>
        <begin position="322"/>
        <end position="331"/>
    </location>
</feature>
<feature type="compositionally biased region" description="Polar residues" evidence="1">
    <location>
        <begin position="394"/>
        <end position="413"/>
    </location>
</feature>
<comment type="caution">
    <text evidence="2">The sequence shown here is derived from an EMBL/GenBank/DDBJ whole genome shotgun (WGS) entry which is preliminary data.</text>
</comment>
<sequence length="910" mass="101810">MDETDINKKVKEYTAHVTETALKELIPLVAIAPLMFLDLNKTYDVVSKCGKDTLQSDIRSDASEIVRIIDSRRENQKKAKMDKNNDNDEEIPRKMAKLTEVNKTPGNEGNPVNLIKPFKVGDPLDFSDLEVTPGKIMYPGLNPVPKKPGPSTGTKPKEMLPDKNSSHNSSNLSSNLGEIRYSTTSELKRSGKSDVDGGLIKRKSFIPQEYFKKSESPKGESPIEDYDASPLKTQRADMDVVLSDDQEDSEEPDAFSLPFGDPFNLNAILAEGNDSSPENGSIPKNPDCSKRTRYKPLGGLDVNEMFFKPKKSHTKMYAGKPKTAEKKRTDEDLNNNSSSGNHDSLKKPPTPALKPFELLDEDDTLPKRRISHLQQNSGKSETVEKKAVSKESDNNSPSKNFGRLTLSTNSKTCSGLDRNESKFKPRKSYSQQNNRKSDTANTMLVVKESDNNHTSKNVDRFNYSKNTDSKLNYGLEKKESTFQPRESILQINTRKSTEKVLAVGDSDDESSNEDSPSELLATIEKNDQFKNAAEKKFAKFIKREFPGKEKEKPYLYSYREWYQALKSASEQLENSTVGTPLGSNTKKPGYQSSKVEPPSLLSTNKQIQGNAVHHRPRSISNKIGNSSAGCKPTVVTGKKVESINKPRNWSDGVPAGIGRIPKKTNHLRDEGFEPKPELDKKKSNPAPNLYSGTLDAAERNSNDNEYDPTEFYLGTRPSHISFDFIKDEADKLSAADLITFLGNNKQFKKDADRFFVKFIREEFPEKLRHKPNGYSSLQWYQTLKRRANMQEDLAENNVSSSIKKGIQLTSNGATKAIDEVHREGKQNNNAIETSVTAYTALQQRNNANYGSAPRTVSSPGRNNQTNNNPRNGSRPSTSGGSTGQPTRPEQRKEPMSKLMKKSWRDAQNRH</sequence>
<feature type="region of interest" description="Disordered" evidence="1">
    <location>
        <begin position="848"/>
        <end position="910"/>
    </location>
</feature>
<dbReference type="AlphaFoldDB" id="A0A6A5G0T9"/>
<gene>
    <name evidence="2" type="ORF">GCK72_024838</name>
</gene>
<feature type="region of interest" description="Disordered" evidence="1">
    <location>
        <begin position="210"/>
        <end position="468"/>
    </location>
</feature>
<accession>A0A6A5G0T9</accession>
<dbReference type="Proteomes" id="UP000483820">
    <property type="component" value="Chromosome X"/>
</dbReference>
<feature type="compositionally biased region" description="Basic and acidic residues" evidence="1">
    <location>
        <begin position="155"/>
        <end position="165"/>
    </location>
</feature>
<feature type="compositionally biased region" description="Polar residues" evidence="1">
    <location>
        <begin position="428"/>
        <end position="442"/>
    </location>
</feature>
<dbReference type="EMBL" id="WUAV01000006">
    <property type="protein sequence ID" value="KAF1748371.1"/>
    <property type="molecule type" value="Genomic_DNA"/>
</dbReference>
<feature type="compositionally biased region" description="Acidic residues" evidence="1">
    <location>
        <begin position="242"/>
        <end position="253"/>
    </location>
</feature>
<evidence type="ECO:0000256" key="1">
    <source>
        <dbReference type="SAM" id="MobiDB-lite"/>
    </source>
</evidence>
<evidence type="ECO:0000313" key="2">
    <source>
        <dbReference type="EMBL" id="KAF1748371.1"/>
    </source>
</evidence>
<organism evidence="2 3">
    <name type="scientific">Caenorhabditis remanei</name>
    <name type="common">Caenorhabditis vulgaris</name>
    <dbReference type="NCBI Taxonomy" id="31234"/>
    <lineage>
        <taxon>Eukaryota</taxon>
        <taxon>Metazoa</taxon>
        <taxon>Ecdysozoa</taxon>
        <taxon>Nematoda</taxon>
        <taxon>Chromadorea</taxon>
        <taxon>Rhabditida</taxon>
        <taxon>Rhabditina</taxon>
        <taxon>Rhabditomorpha</taxon>
        <taxon>Rhabditoidea</taxon>
        <taxon>Rhabditidae</taxon>
        <taxon>Peloderinae</taxon>
        <taxon>Caenorhabditis</taxon>
    </lineage>
</organism>
<feature type="compositionally biased region" description="Low complexity" evidence="1">
    <location>
        <begin position="166"/>
        <end position="176"/>
    </location>
</feature>
<feature type="region of interest" description="Disordered" evidence="1">
    <location>
        <begin position="136"/>
        <end position="177"/>
    </location>
</feature>
<evidence type="ECO:0000313" key="3">
    <source>
        <dbReference type="Proteomes" id="UP000483820"/>
    </source>
</evidence>
<feature type="compositionally biased region" description="Low complexity" evidence="1">
    <location>
        <begin position="857"/>
        <end position="887"/>
    </location>
</feature>
<name>A0A6A5G0T9_CAERE</name>
<dbReference type="RefSeq" id="XP_053579645.1">
    <property type="nucleotide sequence ID" value="XM_053736079.1"/>
</dbReference>
<feature type="compositionally biased region" description="Polar residues" evidence="1">
    <location>
        <begin position="618"/>
        <end position="628"/>
    </location>
</feature>
<feature type="region of interest" description="Disordered" evidence="1">
    <location>
        <begin position="572"/>
        <end position="701"/>
    </location>
</feature>
<feature type="compositionally biased region" description="Basic and acidic residues" evidence="1">
    <location>
        <begin position="381"/>
        <end position="393"/>
    </location>
</feature>
<dbReference type="GeneID" id="9824056"/>
<protein>
    <submittedName>
        <fullName evidence="2">Uncharacterized protein</fullName>
    </submittedName>
</protein>
<feature type="compositionally biased region" description="Polar residues" evidence="1">
    <location>
        <begin position="572"/>
        <end position="609"/>
    </location>
</feature>